<reference evidence="1 2" key="1">
    <citation type="journal article" date="2015" name="Genome Biol.">
        <title>Comparative genomics of Steinernema reveals deeply conserved gene regulatory networks.</title>
        <authorList>
            <person name="Dillman A.R."/>
            <person name="Macchietto M."/>
            <person name="Porter C.F."/>
            <person name="Rogers A."/>
            <person name="Williams B."/>
            <person name="Antoshechkin I."/>
            <person name="Lee M.M."/>
            <person name="Goodwin Z."/>
            <person name="Lu X."/>
            <person name="Lewis E.E."/>
            <person name="Goodrich-Blair H."/>
            <person name="Stock S.P."/>
            <person name="Adams B.J."/>
            <person name="Sternberg P.W."/>
            <person name="Mortazavi A."/>
        </authorList>
    </citation>
    <scope>NUCLEOTIDE SEQUENCE [LARGE SCALE GENOMIC DNA]</scope>
    <source>
        <strain evidence="1 2">ALL</strain>
    </source>
</reference>
<dbReference type="Proteomes" id="UP000298663">
    <property type="component" value="Unassembled WGS sequence"/>
</dbReference>
<organism evidence="1 2">
    <name type="scientific">Steinernema carpocapsae</name>
    <name type="common">Entomopathogenic nematode</name>
    <dbReference type="NCBI Taxonomy" id="34508"/>
    <lineage>
        <taxon>Eukaryota</taxon>
        <taxon>Metazoa</taxon>
        <taxon>Ecdysozoa</taxon>
        <taxon>Nematoda</taxon>
        <taxon>Chromadorea</taxon>
        <taxon>Rhabditida</taxon>
        <taxon>Tylenchina</taxon>
        <taxon>Panagrolaimomorpha</taxon>
        <taxon>Strongyloidoidea</taxon>
        <taxon>Steinernematidae</taxon>
        <taxon>Steinernema</taxon>
    </lineage>
</organism>
<gene>
    <name evidence="1" type="ORF">L596_010584</name>
</gene>
<sequence>MALLPDRHHVLFLIQKHYEGQVRDILPDETFTGHEISVTQKIMLKYAWFRAAVYYPSKTPHTSCNFEKSLLIARSSCVPNFIQIREVDM</sequence>
<keyword evidence="2" id="KW-1185">Reference proteome</keyword>
<evidence type="ECO:0000313" key="1">
    <source>
        <dbReference type="EMBL" id="TKR96583.1"/>
    </source>
</evidence>
<reference evidence="1 2" key="2">
    <citation type="journal article" date="2019" name="G3 (Bethesda)">
        <title>Hybrid Assembly of the Genome of the Entomopathogenic Nematode Steinernema carpocapsae Identifies the X-Chromosome.</title>
        <authorList>
            <person name="Serra L."/>
            <person name="Macchietto M."/>
            <person name="Macias-Munoz A."/>
            <person name="McGill C.J."/>
            <person name="Rodriguez I.M."/>
            <person name="Rodriguez B."/>
            <person name="Murad R."/>
            <person name="Mortazavi A."/>
        </authorList>
    </citation>
    <scope>NUCLEOTIDE SEQUENCE [LARGE SCALE GENOMIC DNA]</scope>
    <source>
        <strain evidence="1 2">ALL</strain>
    </source>
</reference>
<dbReference type="EMBL" id="AZBU02000002">
    <property type="protein sequence ID" value="TKR96583.1"/>
    <property type="molecule type" value="Genomic_DNA"/>
</dbReference>
<name>A0A4U5PJ97_STECR</name>
<comment type="caution">
    <text evidence="1">The sequence shown here is derived from an EMBL/GenBank/DDBJ whole genome shotgun (WGS) entry which is preliminary data.</text>
</comment>
<dbReference type="AlphaFoldDB" id="A0A4U5PJ97"/>
<accession>A0A4U5PJ97</accession>
<proteinExistence type="predicted"/>
<protein>
    <submittedName>
        <fullName evidence="1">Uncharacterized protein</fullName>
    </submittedName>
</protein>
<evidence type="ECO:0000313" key="2">
    <source>
        <dbReference type="Proteomes" id="UP000298663"/>
    </source>
</evidence>